<comment type="caution">
    <text evidence="1">The sequence shown here is derived from an EMBL/GenBank/DDBJ whole genome shotgun (WGS) entry which is preliminary data.</text>
</comment>
<gene>
    <name evidence="1" type="ORF">ACFOEX_08980</name>
</gene>
<sequence>MSDGKAGDELQCVAVIEALGLTPEIRRVSPRPPFVWFMPWGPISPAEAPGRPGSPIAGPFPDLVVASGRRSVAYLRAIRRHSGGRVFTVFLKDPRTGPGAADFIWAPEHDRLRGPNVLVTLTPPHRLSAERLAAARAMPPPELAALPAPRVAVLLGGDSRRHHFPPEAIATLAARLDRLAAEGAALMITPSRRTPPALAGAARDIVRRRGGYFWDGAGENPYVAMMALADAVVVTTDSMNMTGEAAATGRPVLTFSPSPDDARTRHLLDGLKALGIAHEFTGTLAGSAYPPLNSTPLIADAIMQAILQRRRARGDGPGDPQ</sequence>
<reference evidence="2" key="1">
    <citation type="journal article" date="2019" name="Int. J. Syst. Evol. Microbiol.">
        <title>The Global Catalogue of Microorganisms (GCM) 10K type strain sequencing project: providing services to taxonomists for standard genome sequencing and annotation.</title>
        <authorList>
            <consortium name="The Broad Institute Genomics Platform"/>
            <consortium name="The Broad Institute Genome Sequencing Center for Infectious Disease"/>
            <person name="Wu L."/>
            <person name="Ma J."/>
        </authorList>
    </citation>
    <scope>NUCLEOTIDE SEQUENCE [LARGE SCALE GENOMIC DNA]</scope>
    <source>
        <strain evidence="2">CCM 7941</strain>
    </source>
</reference>
<evidence type="ECO:0000313" key="1">
    <source>
        <dbReference type="EMBL" id="MFC3266485.1"/>
    </source>
</evidence>
<dbReference type="Proteomes" id="UP001595536">
    <property type="component" value="Unassembled WGS sequence"/>
</dbReference>
<organism evidence="1 2">
    <name type="scientific">Camelimonas abortus</name>
    <dbReference type="NCBI Taxonomy" id="1017184"/>
    <lineage>
        <taxon>Bacteria</taxon>
        <taxon>Pseudomonadati</taxon>
        <taxon>Pseudomonadota</taxon>
        <taxon>Alphaproteobacteria</taxon>
        <taxon>Hyphomicrobiales</taxon>
        <taxon>Chelatococcaceae</taxon>
        <taxon>Camelimonas</taxon>
    </lineage>
</organism>
<dbReference type="SUPFAM" id="SSF53756">
    <property type="entry name" value="UDP-Glycosyltransferase/glycogen phosphorylase"/>
    <property type="match status" value="1"/>
</dbReference>
<accession>A0ABV7LEX3</accession>
<evidence type="ECO:0000313" key="2">
    <source>
        <dbReference type="Proteomes" id="UP001595536"/>
    </source>
</evidence>
<dbReference type="InterPro" id="IPR009367">
    <property type="entry name" value="Elm1-like"/>
</dbReference>
<proteinExistence type="predicted"/>
<dbReference type="PANTHER" id="PTHR33986:SF15">
    <property type="entry name" value="MITOCHONDRIAL FISSION PROTEIN ELM1"/>
    <property type="match status" value="1"/>
</dbReference>
<dbReference type="Pfam" id="PF06258">
    <property type="entry name" value="Mito_fiss_Elm1"/>
    <property type="match status" value="1"/>
</dbReference>
<protein>
    <submittedName>
        <fullName evidence="1">Mitochondrial fission ELM1 family protein</fullName>
    </submittedName>
</protein>
<dbReference type="EMBL" id="JBHRUV010000043">
    <property type="protein sequence ID" value="MFC3266485.1"/>
    <property type="molecule type" value="Genomic_DNA"/>
</dbReference>
<dbReference type="PANTHER" id="PTHR33986">
    <property type="entry name" value="OS02G0535700 PROTEIN"/>
    <property type="match status" value="1"/>
</dbReference>
<name>A0ABV7LEX3_9HYPH</name>
<keyword evidence="2" id="KW-1185">Reference proteome</keyword>
<dbReference type="RefSeq" id="WP_376832416.1">
    <property type="nucleotide sequence ID" value="NZ_JBHLWR010000006.1"/>
</dbReference>